<dbReference type="SMART" id="SM00386">
    <property type="entry name" value="HAT"/>
    <property type="match status" value="4"/>
</dbReference>
<dbReference type="PANTHER" id="PTHR21563">
    <property type="entry name" value="ZINC FINGER C3H1 DOMAIN-CONTAINING PROTEIN"/>
    <property type="match status" value="1"/>
</dbReference>
<feature type="region of interest" description="Disordered" evidence="2">
    <location>
        <begin position="974"/>
        <end position="999"/>
    </location>
</feature>
<dbReference type="Gene3D" id="1.25.40.10">
    <property type="entry name" value="Tetratricopeptide repeat domain"/>
    <property type="match status" value="2"/>
</dbReference>
<dbReference type="GeneTree" id="ENSGT00390000001116"/>
<feature type="compositionally biased region" description="Basic and acidic residues" evidence="2">
    <location>
        <begin position="445"/>
        <end position="469"/>
    </location>
</feature>
<dbReference type="InterPro" id="IPR011990">
    <property type="entry name" value="TPR-like_helical_dom_sf"/>
</dbReference>
<feature type="compositionally biased region" description="Basic and acidic residues" evidence="2">
    <location>
        <begin position="298"/>
        <end position="315"/>
    </location>
</feature>
<keyword evidence="5" id="KW-1185">Reference proteome</keyword>
<feature type="compositionally biased region" description="Pro residues" evidence="2">
    <location>
        <begin position="981"/>
        <end position="996"/>
    </location>
</feature>
<accession>A0A3B3QPA2</accession>
<dbReference type="Ensembl" id="ENSPKIT00000031300.1">
    <property type="protein sequence ID" value="ENSPKIP00000007251.1"/>
    <property type="gene ID" value="ENSPKIG00000023219.1"/>
</dbReference>
<evidence type="ECO:0000256" key="2">
    <source>
        <dbReference type="SAM" id="MobiDB-lite"/>
    </source>
</evidence>
<feature type="region of interest" description="Disordered" evidence="2">
    <location>
        <begin position="690"/>
        <end position="713"/>
    </location>
</feature>
<evidence type="ECO:0000313" key="5">
    <source>
        <dbReference type="Proteomes" id="UP000261540"/>
    </source>
</evidence>
<proteinExistence type="predicted"/>
<feature type="region of interest" description="Disordered" evidence="2">
    <location>
        <begin position="523"/>
        <end position="675"/>
    </location>
</feature>
<evidence type="ECO:0000256" key="1">
    <source>
        <dbReference type="SAM" id="Coils"/>
    </source>
</evidence>
<feature type="compositionally biased region" description="Basic and acidic residues" evidence="2">
    <location>
        <begin position="28"/>
        <end position="37"/>
    </location>
</feature>
<feature type="compositionally biased region" description="Basic and acidic residues" evidence="2">
    <location>
        <begin position="400"/>
        <end position="411"/>
    </location>
</feature>
<reference evidence="4" key="1">
    <citation type="submission" date="2025-08" db="UniProtKB">
        <authorList>
            <consortium name="Ensembl"/>
        </authorList>
    </citation>
    <scope>IDENTIFICATION</scope>
</reference>
<feature type="compositionally biased region" description="Basic and acidic residues" evidence="2">
    <location>
        <begin position="771"/>
        <end position="780"/>
    </location>
</feature>
<feature type="region of interest" description="Disordered" evidence="2">
    <location>
        <begin position="725"/>
        <end position="754"/>
    </location>
</feature>
<feature type="compositionally biased region" description="Basic and acidic residues" evidence="2">
    <location>
        <begin position="350"/>
        <end position="363"/>
    </location>
</feature>
<feature type="compositionally biased region" description="Pro residues" evidence="2">
    <location>
        <begin position="583"/>
        <end position="603"/>
    </location>
</feature>
<evidence type="ECO:0000313" key="4">
    <source>
        <dbReference type="Ensembl" id="ENSPKIP00000007251.1"/>
    </source>
</evidence>
<evidence type="ECO:0000259" key="3">
    <source>
        <dbReference type="Pfam" id="PF10650"/>
    </source>
</evidence>
<dbReference type="OrthoDB" id="1922977at2759"/>
<dbReference type="InterPro" id="IPR039278">
    <property type="entry name" value="Red1"/>
</dbReference>
<name>A0A3B3QPA2_9TELE</name>
<protein>
    <submittedName>
        <fullName evidence="4">Zinc finger C3H1-type containing</fullName>
    </submittedName>
</protein>
<dbReference type="Proteomes" id="UP000261540">
    <property type="component" value="Unplaced"/>
</dbReference>
<feature type="region of interest" description="Disordered" evidence="2">
    <location>
        <begin position="233"/>
        <end position="273"/>
    </location>
</feature>
<dbReference type="InterPro" id="IPR003107">
    <property type="entry name" value="HAT"/>
</dbReference>
<dbReference type="GO" id="GO:0006396">
    <property type="term" value="P:RNA processing"/>
    <property type="evidence" value="ECO:0007669"/>
    <property type="project" value="InterPro"/>
</dbReference>
<sequence length="1985" mass="222294">METSASGGSPKEEGELEDGEICDDDADEKQLLRRDTRPSVGVLSSVGSARCNRKSKAQTRAIPAAMGAPGADFRAKGPFNRGSHPHPSFLPPHRLLGGPSGPDRPLPGQHGDPCPRSSFWERSHTALGRLRYRGKPNQPRGDWNRGAWGDGGGGRENARPPPGRFEFGENYNNRKESPLRKQKVFGRTQARKPAYNVAKAENGVDESFEDLLMKYKQIQLELECIRNEEKMALKPKEESSSKEEQAAVSVNVVPGSKEDSIKTEAAAATEESVCPERVKKVFQAFNLRPLRQKLPTPAERDKMNKKTTKEPEKAGLEGASPTEPSETKDKEEDEEKEEADIILSNISSVSDKDRAGVPVKPRDEDDELSELQLRLLALQSASKKWQQKEQQVMKESKEKIIKAKPAQERGKAAAKAHQGKKNVSPGSAAKQAWRKQQLRTWKLQHQKEQQEEEERRKREDEIRKIRDLSNQDEQYNRFMKLVGGQRRPRGKSLDPEHRKSLGKQGLDISGNLYQYDNYDEVAMETDSETSSPAASPTREPFLGEGPPFLHQIPAFPVDSPPHSTALQDVDHRYLDPFALASMAPPPPLPPLPPDEPEQPPKPPFADEEEEEEMMLREELLKSLANKRAVKSEETSSNSDPPSPLVGPVFHAAPKSGLAESQSRGQSVKFTRGHSRRLLVLPRHKAVVVQLNASDDSDSEGETPSAAPDSTRIVFGGLESMIKEARRTAEAAKPKMTSGSEKENNPMRTPDALPEAKKMEYRQLKEEIASREKQRVLKLDPSRGVSSPASVNPEPDPKAWAVAAAFQVTEAQNRVTKHKNLLLKDEALLKHLLQQELKKKEFLKVAEAKVAKLKEQLLASEKIVSANTVLLKKLQEQIHRVQHRVSVKKHLAQKLERDLVQARAAAGRLGAKRKSDMSFLSPSKLFCLDGPARSSEQQFAELIAQKQRLQQLESEYALKIKMLKDAQALRNREVQAELSPALAPPQSPPPSAYPLPQPSLHDLTQDKLVLTNEEPEAEDEMTSPCPPGGRRRSFRESGSFTKPKLQATPVKATPSKTTDPSKKGLAQPELFLGLDVGDLQKRYRQSTCLAELMEMGPSLAAGSLGTPTSRKQFPADLDLAVQQAGRPELKPAPFGPYHSPLLAFKSYRFSPYFRTKEKLSLSSLSYSNAIEPRKCFCRFDLTGTCNDDSCPWQHMRDCSLKGNQLFQDILSYSLPLIGCSENTTNEEISIATEKYISKLFGPNKDRMGMDQKAVLLVSKVNESRGHVPPFTTYKDGRKWRPQPRSVPVVESGRDSTDEEAGPVKYESSSEACWTGVSVMDACITQDDDRYFTGETDDISNLETSVLESPKDVQLWIKLAYKYLTQKESSASECLDAALNTLSRALEDNRHHPEVWCHYLTLFSRRARREEVQEMCEMAVEYAPDYQVWWKYLNIESSFDCKDYVCGRMLQYLWEAAEGTTSERLSFQLLESLLYRVQLSLFCGRRQNAQAILQDALKPPGKALSLAQRLSPADRSLAWLCYIHLSEFGSLPASLFDPAEASPSRVVCKEAPVLPWRSAQDLSLAPDVLVALFEDAVCHCTDESLSPSDRVLACLPLYTNLIALNQLLGKLESAVALCESLLESCPQCCPLLEALAGLHLKSSHGDQAVSAWLSTWSRNPHNAEIFYRACSFLISQEKSSATAPLFEKFVVSICEDTAGERLPVNVLCYILGIPVQDTLRAPRIKSHLQDQLVNQTPYLYLIYCLWQSMHGGVGEAVDAFERALGTVMQEDAVQQLWLDYLLFTSSKFLGPQCKSTDLKIFRDLVHRCLATVPTRTTVPFSSTHYWSNYRFHNKVISFYLDCLPQSQHSYVLENLRYLMPSNTDLVLRFLQREWQDGNIQHLKVQTRMLCSSLPSCLATWKIAIAVQTELRGQVEVRRLFRQALQKLPLCAALWKDRLLYEAAEGGKTDKLRKVIDACQEVGVSLDEVLNSGSERTQEKEHRTTGTV</sequence>
<feature type="compositionally biased region" description="Acidic residues" evidence="2">
    <location>
        <begin position="14"/>
        <end position="27"/>
    </location>
</feature>
<feature type="compositionally biased region" description="Basic and acidic residues" evidence="2">
    <location>
        <begin position="233"/>
        <end position="245"/>
    </location>
</feature>
<feature type="compositionally biased region" description="Polar residues" evidence="2">
    <location>
        <begin position="658"/>
        <end position="668"/>
    </location>
</feature>
<feature type="region of interest" description="Disordered" evidence="2">
    <location>
        <begin position="771"/>
        <end position="795"/>
    </location>
</feature>
<organism evidence="4 5">
    <name type="scientific">Paramormyrops kingsleyae</name>
    <dbReference type="NCBI Taxonomy" id="1676925"/>
    <lineage>
        <taxon>Eukaryota</taxon>
        <taxon>Metazoa</taxon>
        <taxon>Chordata</taxon>
        <taxon>Craniata</taxon>
        <taxon>Vertebrata</taxon>
        <taxon>Euteleostomi</taxon>
        <taxon>Actinopterygii</taxon>
        <taxon>Neopterygii</taxon>
        <taxon>Teleostei</taxon>
        <taxon>Osteoglossocephala</taxon>
        <taxon>Osteoglossomorpha</taxon>
        <taxon>Osteoglossiformes</taxon>
        <taxon>Mormyridae</taxon>
        <taxon>Paramormyrops</taxon>
    </lineage>
</organism>
<feature type="coiled-coil region" evidence="1">
    <location>
        <begin position="891"/>
        <end position="968"/>
    </location>
</feature>
<dbReference type="InterPro" id="IPR019607">
    <property type="entry name" value="Putative_zinc-finger_domain"/>
</dbReference>
<feature type="region of interest" description="Disordered" evidence="2">
    <location>
        <begin position="1"/>
        <end position="180"/>
    </location>
</feature>
<keyword evidence="1" id="KW-0175">Coiled coil</keyword>
<dbReference type="GO" id="GO:0005634">
    <property type="term" value="C:nucleus"/>
    <property type="evidence" value="ECO:0007669"/>
    <property type="project" value="TreeGrafter"/>
</dbReference>
<dbReference type="PANTHER" id="PTHR21563:SF3">
    <property type="entry name" value="ZINC FINGER C3H1 DOMAIN-CONTAINING PROTEIN"/>
    <property type="match status" value="1"/>
</dbReference>
<dbReference type="GO" id="GO:0000178">
    <property type="term" value="C:exosome (RNase complex)"/>
    <property type="evidence" value="ECO:0007669"/>
    <property type="project" value="TreeGrafter"/>
</dbReference>
<feature type="compositionally biased region" description="Acidic residues" evidence="2">
    <location>
        <begin position="331"/>
        <end position="340"/>
    </location>
</feature>
<feature type="region of interest" description="Disordered" evidence="2">
    <location>
        <begin position="1270"/>
        <end position="1302"/>
    </location>
</feature>
<dbReference type="Pfam" id="PF10650">
    <property type="entry name" value="zf-C3H1"/>
    <property type="match status" value="1"/>
</dbReference>
<dbReference type="STRING" id="1676925.ENSPKIP00000007251"/>
<feature type="domain" description="Putative zinc-finger" evidence="3">
    <location>
        <begin position="1175"/>
        <end position="1195"/>
    </location>
</feature>
<feature type="region of interest" description="Disordered" evidence="2">
    <location>
        <begin position="400"/>
        <end position="509"/>
    </location>
</feature>
<feature type="region of interest" description="Disordered" evidence="2">
    <location>
        <begin position="289"/>
        <end position="367"/>
    </location>
</feature>
<reference evidence="4" key="2">
    <citation type="submission" date="2025-09" db="UniProtKB">
        <authorList>
            <consortium name="Ensembl"/>
        </authorList>
    </citation>
    <scope>IDENTIFICATION</scope>
</reference>
<feature type="region of interest" description="Disordered" evidence="2">
    <location>
        <begin position="1012"/>
        <end position="1063"/>
    </location>
</feature>
<dbReference type="SUPFAM" id="SSF48452">
    <property type="entry name" value="TPR-like"/>
    <property type="match status" value="2"/>
</dbReference>